<keyword evidence="6 13" id="KW-0418">Kinase</keyword>
<dbReference type="Pfam" id="PF02518">
    <property type="entry name" value="HATPase_c"/>
    <property type="match status" value="1"/>
</dbReference>
<dbReference type="PROSITE" id="PS50885">
    <property type="entry name" value="HAMP"/>
    <property type="match status" value="1"/>
</dbReference>
<evidence type="ECO:0000256" key="5">
    <source>
        <dbReference type="ARBA" id="ARBA00022679"/>
    </source>
</evidence>
<dbReference type="AlphaFoldDB" id="A0A326U5F0"/>
<evidence type="ECO:0000259" key="12">
    <source>
        <dbReference type="PROSITE" id="PS50885"/>
    </source>
</evidence>
<dbReference type="InterPro" id="IPR050736">
    <property type="entry name" value="Sensor_HK_Regulatory"/>
</dbReference>
<accession>A0A326U5F0</accession>
<dbReference type="GO" id="GO:0016020">
    <property type="term" value="C:membrane"/>
    <property type="evidence" value="ECO:0007669"/>
    <property type="project" value="UniProtKB-SubCell"/>
</dbReference>
<dbReference type="InterPro" id="IPR036097">
    <property type="entry name" value="HisK_dim/P_sf"/>
</dbReference>
<keyword evidence="8 10" id="KW-0472">Membrane</keyword>
<dbReference type="Gene3D" id="3.30.565.10">
    <property type="entry name" value="Histidine kinase-like ATPase, C-terminal domain"/>
    <property type="match status" value="1"/>
</dbReference>
<evidence type="ECO:0000313" key="13">
    <source>
        <dbReference type="EMBL" id="PZW29176.1"/>
    </source>
</evidence>
<dbReference type="SUPFAM" id="SSF55874">
    <property type="entry name" value="ATPase domain of HSP90 chaperone/DNA topoisomerase II/histidine kinase"/>
    <property type="match status" value="1"/>
</dbReference>
<dbReference type="Gene3D" id="6.10.340.10">
    <property type="match status" value="1"/>
</dbReference>
<dbReference type="PRINTS" id="PR00344">
    <property type="entry name" value="BCTRLSENSOR"/>
</dbReference>
<dbReference type="Pfam" id="PF00512">
    <property type="entry name" value="HisKA"/>
    <property type="match status" value="1"/>
</dbReference>
<dbReference type="FunFam" id="3.30.565.10:FF:000006">
    <property type="entry name" value="Sensor histidine kinase WalK"/>
    <property type="match status" value="1"/>
</dbReference>
<sequence length="561" mass="63306">MRAQNVRKKIAGQLFHVGLLRAALEMIIFQVLFVVCWTFLFHDSSKVNMDEASISFFIFFSPSSILVFSLRWRLQYGNMRLLKRLLCECGIACLLFFFFCGVVALLFYVPMVEQTLLPLSQSAESYQSEAHSVMLFLGVANAICCAAFFLFLRVASRALIYWNRLRRQHLSWSLTHAILMVPLSCLFFVFLLVGFISIWSSAESQLPSAQAPLAIVLILLMFFFLSMMVIVFLLPVAAIFSHFFVSKTTERLELLVAAAGILRSGDYRIRVPVQGEDEVARLQADFNAMAAALDQTMHELQNERDNVARLLNERRELIANVSHELRTPVATIRGYLESSLNAWQQEPPATLKQDLETIEMQTIRLQTLIDDLFTLSRMEVGKLALRCEPINIELLVQRVVDTVKPLAWRGRRIELIGEVRPHLPYALVDESRVEQIIQNLLNNAMRHTPPGGIIAVTAEPHRDQIMIQVKDTGEGIDPRELKHIWDRFYRTEKSRQKPASGTGLGLAIVKDLTEAMGGTVSVESRLGEGTCFTILLPKAGRNTSILDTAPLISVPTSPRGQ</sequence>
<dbReference type="SMART" id="SM00304">
    <property type="entry name" value="HAMP"/>
    <property type="match status" value="1"/>
</dbReference>
<reference evidence="13 14" key="1">
    <citation type="submission" date="2018-06" db="EMBL/GenBank/DDBJ databases">
        <title>Genomic Encyclopedia of Archaeal and Bacterial Type Strains, Phase II (KMG-II): from individual species to whole genera.</title>
        <authorList>
            <person name="Goeker M."/>
        </authorList>
    </citation>
    <scope>NUCLEOTIDE SEQUENCE [LARGE SCALE GENOMIC DNA]</scope>
    <source>
        <strain evidence="13 14">ATCC BAA-1881</strain>
    </source>
</reference>
<feature type="coiled-coil region" evidence="9">
    <location>
        <begin position="290"/>
        <end position="320"/>
    </location>
</feature>
<dbReference type="SUPFAM" id="SSF47384">
    <property type="entry name" value="Homodimeric domain of signal transducing histidine kinase"/>
    <property type="match status" value="1"/>
</dbReference>
<dbReference type="FunFam" id="1.10.287.130:FF:000001">
    <property type="entry name" value="Two-component sensor histidine kinase"/>
    <property type="match status" value="1"/>
</dbReference>
<evidence type="ECO:0000256" key="1">
    <source>
        <dbReference type="ARBA" id="ARBA00000085"/>
    </source>
</evidence>
<evidence type="ECO:0000259" key="11">
    <source>
        <dbReference type="PROSITE" id="PS50109"/>
    </source>
</evidence>
<dbReference type="GO" id="GO:0000155">
    <property type="term" value="F:phosphorelay sensor kinase activity"/>
    <property type="evidence" value="ECO:0007669"/>
    <property type="project" value="InterPro"/>
</dbReference>
<feature type="domain" description="Histidine kinase" evidence="11">
    <location>
        <begin position="320"/>
        <end position="540"/>
    </location>
</feature>
<dbReference type="InterPro" id="IPR036890">
    <property type="entry name" value="HATPase_C_sf"/>
</dbReference>
<dbReference type="InterPro" id="IPR003661">
    <property type="entry name" value="HisK_dim/P_dom"/>
</dbReference>
<dbReference type="RefSeq" id="WP_111323132.1">
    <property type="nucleotide sequence ID" value="NZ_BIFX01000001.1"/>
</dbReference>
<feature type="transmembrane region" description="Helical" evidence="10">
    <location>
        <begin position="85"/>
        <end position="110"/>
    </location>
</feature>
<dbReference type="PANTHER" id="PTHR43711:SF1">
    <property type="entry name" value="HISTIDINE KINASE 1"/>
    <property type="match status" value="1"/>
</dbReference>
<dbReference type="EC" id="2.7.13.3" evidence="3"/>
<dbReference type="CDD" id="cd06225">
    <property type="entry name" value="HAMP"/>
    <property type="match status" value="1"/>
</dbReference>
<keyword evidence="10" id="KW-0812">Transmembrane</keyword>
<protein>
    <recommendedName>
        <fullName evidence="3">histidine kinase</fullName>
        <ecNumber evidence="3">2.7.13.3</ecNumber>
    </recommendedName>
</protein>
<dbReference type="Pfam" id="PF00672">
    <property type="entry name" value="HAMP"/>
    <property type="match status" value="1"/>
</dbReference>
<evidence type="ECO:0000256" key="3">
    <source>
        <dbReference type="ARBA" id="ARBA00012438"/>
    </source>
</evidence>
<organism evidence="13 14">
    <name type="scientific">Thermosporothrix hazakensis</name>
    <dbReference type="NCBI Taxonomy" id="644383"/>
    <lineage>
        <taxon>Bacteria</taxon>
        <taxon>Bacillati</taxon>
        <taxon>Chloroflexota</taxon>
        <taxon>Ktedonobacteria</taxon>
        <taxon>Ktedonobacterales</taxon>
        <taxon>Thermosporotrichaceae</taxon>
        <taxon>Thermosporothrix</taxon>
    </lineage>
</organism>
<keyword evidence="7" id="KW-0902">Two-component regulatory system</keyword>
<evidence type="ECO:0000256" key="8">
    <source>
        <dbReference type="ARBA" id="ARBA00023136"/>
    </source>
</evidence>
<dbReference type="InterPro" id="IPR004358">
    <property type="entry name" value="Sig_transdc_His_kin-like_C"/>
</dbReference>
<name>A0A326U5F0_THEHA</name>
<evidence type="ECO:0000256" key="6">
    <source>
        <dbReference type="ARBA" id="ARBA00022777"/>
    </source>
</evidence>
<dbReference type="OrthoDB" id="9800372at2"/>
<feature type="transmembrane region" description="Helical" evidence="10">
    <location>
        <begin position="211"/>
        <end position="244"/>
    </location>
</feature>
<keyword evidence="10" id="KW-1133">Transmembrane helix</keyword>
<evidence type="ECO:0000256" key="4">
    <source>
        <dbReference type="ARBA" id="ARBA00022553"/>
    </source>
</evidence>
<evidence type="ECO:0000256" key="7">
    <source>
        <dbReference type="ARBA" id="ARBA00023012"/>
    </source>
</evidence>
<keyword evidence="5" id="KW-0808">Transferase</keyword>
<dbReference type="CDD" id="cd00082">
    <property type="entry name" value="HisKA"/>
    <property type="match status" value="1"/>
</dbReference>
<dbReference type="SMART" id="SM00388">
    <property type="entry name" value="HisKA"/>
    <property type="match status" value="1"/>
</dbReference>
<comment type="subcellular location">
    <subcellularLocation>
        <location evidence="2">Membrane</location>
    </subcellularLocation>
</comment>
<feature type="transmembrane region" description="Helical" evidence="10">
    <location>
        <begin position="173"/>
        <end position="199"/>
    </location>
</feature>
<feature type="transmembrane region" description="Helical" evidence="10">
    <location>
        <begin position="130"/>
        <end position="152"/>
    </location>
</feature>
<dbReference type="EMBL" id="QKUF01000009">
    <property type="protein sequence ID" value="PZW29176.1"/>
    <property type="molecule type" value="Genomic_DNA"/>
</dbReference>
<keyword evidence="9" id="KW-0175">Coiled coil</keyword>
<dbReference type="InterPro" id="IPR003660">
    <property type="entry name" value="HAMP_dom"/>
</dbReference>
<evidence type="ECO:0000256" key="2">
    <source>
        <dbReference type="ARBA" id="ARBA00004370"/>
    </source>
</evidence>
<evidence type="ECO:0000313" key="14">
    <source>
        <dbReference type="Proteomes" id="UP000248806"/>
    </source>
</evidence>
<comment type="caution">
    <text evidence="13">The sequence shown here is derived from an EMBL/GenBank/DDBJ whole genome shotgun (WGS) entry which is preliminary data.</text>
</comment>
<feature type="transmembrane region" description="Helical" evidence="10">
    <location>
        <begin position="20"/>
        <end position="40"/>
    </location>
</feature>
<dbReference type="Gene3D" id="1.10.287.130">
    <property type="match status" value="1"/>
</dbReference>
<dbReference type="SUPFAM" id="SSF158472">
    <property type="entry name" value="HAMP domain-like"/>
    <property type="match status" value="1"/>
</dbReference>
<dbReference type="Proteomes" id="UP000248806">
    <property type="component" value="Unassembled WGS sequence"/>
</dbReference>
<keyword evidence="4" id="KW-0597">Phosphoprotein</keyword>
<feature type="domain" description="HAMP" evidence="12">
    <location>
        <begin position="246"/>
        <end position="298"/>
    </location>
</feature>
<gene>
    <name evidence="13" type="ORF">EI42_02897</name>
</gene>
<evidence type="ECO:0000256" key="9">
    <source>
        <dbReference type="SAM" id="Coils"/>
    </source>
</evidence>
<dbReference type="SMART" id="SM00387">
    <property type="entry name" value="HATPase_c"/>
    <property type="match status" value="1"/>
</dbReference>
<feature type="transmembrane region" description="Helical" evidence="10">
    <location>
        <begin position="52"/>
        <end position="73"/>
    </location>
</feature>
<evidence type="ECO:0000256" key="10">
    <source>
        <dbReference type="SAM" id="Phobius"/>
    </source>
</evidence>
<keyword evidence="14" id="KW-1185">Reference proteome</keyword>
<proteinExistence type="predicted"/>
<dbReference type="InterPro" id="IPR005467">
    <property type="entry name" value="His_kinase_dom"/>
</dbReference>
<dbReference type="PROSITE" id="PS50109">
    <property type="entry name" value="HIS_KIN"/>
    <property type="match status" value="1"/>
</dbReference>
<dbReference type="InterPro" id="IPR003594">
    <property type="entry name" value="HATPase_dom"/>
</dbReference>
<comment type="catalytic activity">
    <reaction evidence="1">
        <text>ATP + protein L-histidine = ADP + protein N-phospho-L-histidine.</text>
        <dbReference type="EC" id="2.7.13.3"/>
    </reaction>
</comment>
<dbReference type="PANTHER" id="PTHR43711">
    <property type="entry name" value="TWO-COMPONENT HISTIDINE KINASE"/>
    <property type="match status" value="1"/>
</dbReference>